<protein>
    <submittedName>
        <fullName evidence="2">Uncharacterized protein</fullName>
    </submittedName>
</protein>
<name>A0A286UBP9_9AGAM</name>
<feature type="compositionally biased region" description="Polar residues" evidence="1">
    <location>
        <begin position="371"/>
        <end position="385"/>
    </location>
</feature>
<accession>A0A286UBP9</accession>
<dbReference type="AlphaFoldDB" id="A0A286UBP9"/>
<dbReference type="STRING" id="2282107.A0A286UBP9"/>
<gene>
    <name evidence="2" type="ORF">PNOK_0708600</name>
</gene>
<dbReference type="EMBL" id="NBII01000007">
    <property type="protein sequence ID" value="PAV17022.1"/>
    <property type="molecule type" value="Genomic_DNA"/>
</dbReference>
<dbReference type="InParanoid" id="A0A286UBP9"/>
<feature type="compositionally biased region" description="Basic and acidic residues" evidence="1">
    <location>
        <begin position="141"/>
        <end position="179"/>
    </location>
</feature>
<feature type="compositionally biased region" description="Polar residues" evidence="1">
    <location>
        <begin position="99"/>
        <end position="129"/>
    </location>
</feature>
<comment type="caution">
    <text evidence="2">The sequence shown here is derived from an EMBL/GenBank/DDBJ whole genome shotgun (WGS) entry which is preliminary data.</text>
</comment>
<sequence>MSSPEPPAASSSHNSSWASSGSDESLADLSFGYEYDINGNVIRVSKDKSVNPPKSPIPTPPTTSELPQRDPGGRRLSLSRSESMPATTHDALQVPTRPLTRTSSGTVTSATPSQTYRGASFPPQTSGIQGSLRKIGGAQRIRREEAEQQRHEIDEKMRRESEETERERTRRAQAEKENAFVDSHYSPPQEFRQASILPSRQGQYSFSRPARQLVAAKKLNSVSRINEDEIHENEAEDADYRYQYYQRRDPIEQQAYSTGLRSTLPEHVPLPHSRPNSVVNVTGKARRVTLEEKLRQEQEIAAEEEALAAMEVNESRPSRYSPPPSHQPNLHSGHYSQQSHQRRDSETLRGAEVPYSLYGRRNDPALESNHRISPSSRSLNGTTAVASRVRRSPTAPEKHSGGTPVMPNSELQAVT</sequence>
<evidence type="ECO:0000313" key="3">
    <source>
        <dbReference type="Proteomes" id="UP000217199"/>
    </source>
</evidence>
<evidence type="ECO:0000256" key="1">
    <source>
        <dbReference type="SAM" id="MobiDB-lite"/>
    </source>
</evidence>
<feature type="compositionally biased region" description="Basic and acidic residues" evidence="1">
    <location>
        <begin position="360"/>
        <end position="370"/>
    </location>
</feature>
<feature type="region of interest" description="Disordered" evidence="1">
    <location>
        <begin position="310"/>
        <end position="415"/>
    </location>
</feature>
<reference evidence="2 3" key="1">
    <citation type="journal article" date="2017" name="Mol. Ecol.">
        <title>Comparative and population genomic landscape of Phellinus noxius: A hypervariable fungus causing root rot in trees.</title>
        <authorList>
            <person name="Chung C.L."/>
            <person name="Lee T.J."/>
            <person name="Akiba M."/>
            <person name="Lee H.H."/>
            <person name="Kuo T.H."/>
            <person name="Liu D."/>
            <person name="Ke H.M."/>
            <person name="Yokoi T."/>
            <person name="Roa M.B."/>
            <person name="Lu M.J."/>
            <person name="Chang Y.Y."/>
            <person name="Ann P.J."/>
            <person name="Tsai J.N."/>
            <person name="Chen C.Y."/>
            <person name="Tzean S.S."/>
            <person name="Ota Y."/>
            <person name="Hattori T."/>
            <person name="Sahashi N."/>
            <person name="Liou R.F."/>
            <person name="Kikuchi T."/>
            <person name="Tsai I.J."/>
        </authorList>
    </citation>
    <scope>NUCLEOTIDE SEQUENCE [LARGE SCALE GENOMIC DNA]</scope>
    <source>
        <strain evidence="2 3">FFPRI411160</strain>
    </source>
</reference>
<feature type="compositionally biased region" description="Polar residues" evidence="1">
    <location>
        <begin position="327"/>
        <end position="339"/>
    </location>
</feature>
<feature type="region of interest" description="Disordered" evidence="1">
    <location>
        <begin position="1"/>
        <end position="24"/>
    </location>
</feature>
<organism evidence="2 3">
    <name type="scientific">Pyrrhoderma noxium</name>
    <dbReference type="NCBI Taxonomy" id="2282107"/>
    <lineage>
        <taxon>Eukaryota</taxon>
        <taxon>Fungi</taxon>
        <taxon>Dikarya</taxon>
        <taxon>Basidiomycota</taxon>
        <taxon>Agaricomycotina</taxon>
        <taxon>Agaricomycetes</taxon>
        <taxon>Hymenochaetales</taxon>
        <taxon>Hymenochaetaceae</taxon>
        <taxon>Pyrrhoderma</taxon>
    </lineage>
</organism>
<dbReference type="OrthoDB" id="10684491at2759"/>
<evidence type="ECO:0000313" key="2">
    <source>
        <dbReference type="EMBL" id="PAV17022.1"/>
    </source>
</evidence>
<proteinExistence type="predicted"/>
<keyword evidence="3" id="KW-1185">Reference proteome</keyword>
<feature type="region of interest" description="Disordered" evidence="1">
    <location>
        <begin position="44"/>
        <end position="187"/>
    </location>
</feature>
<dbReference type="Proteomes" id="UP000217199">
    <property type="component" value="Unassembled WGS sequence"/>
</dbReference>
<feature type="compositionally biased region" description="Low complexity" evidence="1">
    <location>
        <begin position="8"/>
        <end position="22"/>
    </location>
</feature>